<dbReference type="InterPro" id="IPR026444">
    <property type="entry name" value="Secre_tail"/>
</dbReference>
<accession>A0A0S7YCD6</accession>
<comment type="caution">
    <text evidence="2">The sequence shown here is derived from an EMBL/GenBank/DDBJ whole genome shotgun (WGS) entry which is preliminary data.</text>
</comment>
<sequence>MKKLTMLLAMLLFIASGFLFAEQPTLNVRNSFRTHAQTIDMETEPGSRSDLLFDQPAADPPYNLGSSQWYSVLALDSKIADNFDVPYQANVNSVVWWGGYWNYGPDTNEVIDFWIEIYPDSAGNNQPMQDPIYSERVSFEDVFLGAYANFNHYRYSANIPPFLANPGETYWIVFMATLFFQPQYGMQIDTFPAQGDDQIGYFKSNYFGYPEWIPTSSLWGGQYELAFQIYGSVTGVEEEYTGITNVGDISFNSITNDKIRFKIFLQSPVNVEARIFDLTGRVVGTMVNALLPAGEKVYEYNNTLPTGVYFVRIKAGDITKIVKILVVR</sequence>
<dbReference type="Gene3D" id="2.60.40.4070">
    <property type="match status" value="1"/>
</dbReference>
<reference evidence="2 3" key="1">
    <citation type="journal article" date="2015" name="Microbiome">
        <title>Genomic resolution of linkages in carbon, nitrogen, and sulfur cycling among widespread estuary sediment bacteria.</title>
        <authorList>
            <person name="Baker B.J."/>
            <person name="Lazar C.S."/>
            <person name="Teske A.P."/>
            <person name="Dick G.J."/>
        </authorList>
    </citation>
    <scope>NUCLEOTIDE SEQUENCE [LARGE SCALE GENOMIC DNA]</scope>
    <source>
        <strain evidence="2">DG_78</strain>
    </source>
</reference>
<dbReference type="EMBL" id="LJNI01000083">
    <property type="protein sequence ID" value="KPJ72308.1"/>
    <property type="molecule type" value="Genomic_DNA"/>
</dbReference>
<dbReference type="Proteomes" id="UP000051012">
    <property type="component" value="Unassembled WGS sequence"/>
</dbReference>
<dbReference type="NCBIfam" id="TIGR04183">
    <property type="entry name" value="Por_Secre_tail"/>
    <property type="match status" value="1"/>
</dbReference>
<evidence type="ECO:0000256" key="1">
    <source>
        <dbReference type="SAM" id="SignalP"/>
    </source>
</evidence>
<feature type="signal peptide" evidence="1">
    <location>
        <begin position="1"/>
        <end position="21"/>
    </location>
</feature>
<feature type="chain" id="PRO_5006640531" description="Secretion system C-terminal sorting domain-containing protein" evidence="1">
    <location>
        <begin position="22"/>
        <end position="328"/>
    </location>
</feature>
<protein>
    <recommendedName>
        <fullName evidence="4">Secretion system C-terminal sorting domain-containing protein</fullName>
    </recommendedName>
</protein>
<evidence type="ECO:0000313" key="3">
    <source>
        <dbReference type="Proteomes" id="UP000051012"/>
    </source>
</evidence>
<dbReference type="AlphaFoldDB" id="A0A0S7YCD6"/>
<proteinExistence type="predicted"/>
<keyword evidence="1" id="KW-0732">Signal</keyword>
<evidence type="ECO:0008006" key="4">
    <source>
        <dbReference type="Google" id="ProtNLM"/>
    </source>
</evidence>
<gene>
    <name evidence="2" type="ORF">AMJ52_06765</name>
</gene>
<name>A0A0S7YCD6_UNCT6</name>
<organism evidence="2 3">
    <name type="scientific">candidate division TA06 bacterium DG_78</name>
    <dbReference type="NCBI Taxonomy" id="1703772"/>
    <lineage>
        <taxon>Bacteria</taxon>
        <taxon>Bacteria division TA06</taxon>
    </lineage>
</organism>
<evidence type="ECO:0000313" key="2">
    <source>
        <dbReference type="EMBL" id="KPJ72308.1"/>
    </source>
</evidence>